<dbReference type="Proteomes" id="UP000030693">
    <property type="component" value="Unassembled WGS sequence"/>
</dbReference>
<feature type="region of interest" description="Disordered" evidence="2">
    <location>
        <begin position="600"/>
        <end position="631"/>
    </location>
</feature>
<dbReference type="PANTHER" id="PTHR13037">
    <property type="entry name" value="FORMIN"/>
    <property type="match status" value="1"/>
</dbReference>
<protein>
    <submittedName>
        <fullName evidence="3">Uncharacterized protein</fullName>
    </submittedName>
</protein>
<evidence type="ECO:0000256" key="1">
    <source>
        <dbReference type="ARBA" id="ARBA00022581"/>
    </source>
</evidence>
<evidence type="ECO:0000313" key="4">
    <source>
        <dbReference type="Proteomes" id="UP000030693"/>
    </source>
</evidence>
<dbReference type="AlphaFoldDB" id="A0A058Z6I8"/>
<feature type="compositionally biased region" description="Low complexity" evidence="2">
    <location>
        <begin position="558"/>
        <end position="575"/>
    </location>
</feature>
<dbReference type="PANTHER" id="PTHR13037:SF24">
    <property type="entry name" value="POLYCOMB PROTEIN PCL-RELATED"/>
    <property type="match status" value="1"/>
</dbReference>
<sequence length="1064" mass="109778">MALCLAVMAGSLGCSDPDPRPEDPPADMLPDGGHAWDTPSSTFVGLSGHYLDSRLERALDMLSEAARLFDIEGSYAASAQLAEGPPGLAEADPGTGPGAARPQAEWWLVEKARQTVHCALGPAPAEWDVSLGRSSTPGHRHDRMLDVFARAFLGFCLNRLVLPLSGAHQAEDAAARRKRLLEQRLAGPAARTGAQPGAPVAGAKGAASTANAKGAAPLPRAVCSWTPAGSTAPVSWLGAGPPETAFDSDQEAFAFEFLRAADHSRLLRAVETLVLERLLSVLRHLSGTGHGTPSLVNGIYLCVFLGKLHACIAQHLAGGASAPGRLGPPSPPAGAVDRRLLDLARAALGPSSNESDPPPSDDPRRLLLGRAAGPLRVDALLTWAVAGPGDSPRSTDTMDALGRLLIVLPVCLAYARAWPGLFAEPPVGMALRNAHTLLGRLLCRSPGLGSRGSLPLAGAALRLAAMLHVQTSATLVGTTPAPVATLDRPADGPAVELTLSPWAAGLLAALGPAPAVSRLLGMLFGTSHAATVWSRDALRGPGGHPSPVEHVAAMVEQSSATPASPAPAGTMAGVARPPASLTASSAAPAATTAATTAAAAAAAAAPPRRVAPKRLNPSPATEPEPPSTSERSLIRWFSLQHSGLRSLGEVIATRSALAVFSARLEIAMNMEIARASAPRPRPPSAEGPLPPDFAQVVQSMADFVGAGATSGPLFELRCPAPFAAGDMLPHTGAPGPDGVFRELEHRIAAALRALLPPDTPPLVAHYALLFSVSCGRTRLSALCARLVVQGTALARDEPSRPSAPAPGDPADVSLTLALASIGANEEAWLSAHGRPSGAGSGAMALGPGDGRVSIATVASIRSFHKRWLRLTQDPPAAGDRQHKRPALEVAARPMPAATPCSACRTALCLGPESSPRVAHRLWLREGPAAGPPSDALPALLLAVRDALLGFQDLAPSTEPNMQALLRERLLLLRLALQDACVVGPGPLALGRILLDPTSDPGSAPAADPIMLLRGRLAACERLRQSIDLHFQNNLPQSVLGPLQETIQCIASGCLVTFLREDVPA</sequence>
<evidence type="ECO:0000256" key="2">
    <source>
        <dbReference type="SAM" id="MobiDB-lite"/>
    </source>
</evidence>
<name>A0A058Z6I8_FONAL</name>
<dbReference type="GeneID" id="20528870"/>
<gene>
    <name evidence="3" type="ORF">H696_04145</name>
</gene>
<reference evidence="3" key="1">
    <citation type="submission" date="2013-04" db="EMBL/GenBank/DDBJ databases">
        <title>The Genome Sequence of Fonticula alba ATCC 38817.</title>
        <authorList>
            <consortium name="The Broad Institute Genomics Platform"/>
            <person name="Russ C."/>
            <person name="Cuomo C."/>
            <person name="Burger G."/>
            <person name="Gray M.W."/>
            <person name="Holland P.W.H."/>
            <person name="King N."/>
            <person name="Lang F.B.F."/>
            <person name="Roger A.J."/>
            <person name="Ruiz-Trillo I."/>
            <person name="Brown M."/>
            <person name="Walker B."/>
            <person name="Young S."/>
            <person name="Zeng Q."/>
            <person name="Gargeya S."/>
            <person name="Fitzgerald M."/>
            <person name="Haas B."/>
            <person name="Abouelleil A."/>
            <person name="Allen A.W."/>
            <person name="Alvarado L."/>
            <person name="Arachchi H.M."/>
            <person name="Berlin A.M."/>
            <person name="Chapman S.B."/>
            <person name="Gainer-Dewar J."/>
            <person name="Goldberg J."/>
            <person name="Griggs A."/>
            <person name="Gujja S."/>
            <person name="Hansen M."/>
            <person name="Howarth C."/>
            <person name="Imamovic A."/>
            <person name="Ireland A."/>
            <person name="Larimer J."/>
            <person name="McCowan C."/>
            <person name="Murphy C."/>
            <person name="Pearson M."/>
            <person name="Poon T.W."/>
            <person name="Priest M."/>
            <person name="Roberts A."/>
            <person name="Saif S."/>
            <person name="Shea T."/>
            <person name="Sisk P."/>
            <person name="Sykes S."/>
            <person name="Wortman J."/>
            <person name="Nusbaum C."/>
            <person name="Birren B."/>
        </authorList>
    </citation>
    <scope>NUCLEOTIDE SEQUENCE [LARGE SCALE GENOMIC DNA]</scope>
    <source>
        <strain evidence="3">ATCC 38817</strain>
    </source>
</reference>
<dbReference type="EMBL" id="KB932206">
    <property type="protein sequence ID" value="KCV69741.1"/>
    <property type="molecule type" value="Genomic_DNA"/>
</dbReference>
<accession>A0A058Z6I8</accession>
<proteinExistence type="predicted"/>
<dbReference type="RefSeq" id="XP_009496306.1">
    <property type="nucleotide sequence ID" value="XM_009498031.1"/>
</dbReference>
<keyword evidence="4" id="KW-1185">Reference proteome</keyword>
<evidence type="ECO:0000313" key="3">
    <source>
        <dbReference type="EMBL" id="KCV69741.1"/>
    </source>
</evidence>
<keyword evidence="1" id="KW-0945">Host-virus interaction</keyword>
<organism evidence="3">
    <name type="scientific">Fonticula alba</name>
    <name type="common">Slime mold</name>
    <dbReference type="NCBI Taxonomy" id="691883"/>
    <lineage>
        <taxon>Eukaryota</taxon>
        <taxon>Rotosphaerida</taxon>
        <taxon>Fonticulaceae</taxon>
        <taxon>Fonticula</taxon>
    </lineage>
</organism>
<feature type="region of interest" description="Disordered" evidence="2">
    <location>
        <begin position="556"/>
        <end position="575"/>
    </location>
</feature>